<evidence type="ECO:0000313" key="3">
    <source>
        <dbReference type="EMBL" id="RBR21754.1"/>
    </source>
</evidence>
<dbReference type="Gene3D" id="3.40.50.150">
    <property type="entry name" value="Vaccinia Virus protein VP39"/>
    <property type="match status" value="1"/>
</dbReference>
<name>A0A366RXE4_9HYPO</name>
<dbReference type="RefSeq" id="XP_031017028.1">
    <property type="nucleotide sequence ID" value="XM_031158891.1"/>
</dbReference>
<feature type="compositionally biased region" description="Acidic residues" evidence="2">
    <location>
        <begin position="112"/>
        <end position="121"/>
    </location>
</feature>
<evidence type="ECO:0000256" key="1">
    <source>
        <dbReference type="ARBA" id="ARBA00038158"/>
    </source>
</evidence>
<feature type="compositionally biased region" description="Low complexity" evidence="2">
    <location>
        <begin position="429"/>
        <end position="448"/>
    </location>
</feature>
<dbReference type="CDD" id="cd02440">
    <property type="entry name" value="AdoMet_MTases"/>
    <property type="match status" value="1"/>
</dbReference>
<organism evidence="3 4">
    <name type="scientific">Fusarium coffeatum</name>
    <dbReference type="NCBI Taxonomy" id="231269"/>
    <lineage>
        <taxon>Eukaryota</taxon>
        <taxon>Fungi</taxon>
        <taxon>Dikarya</taxon>
        <taxon>Ascomycota</taxon>
        <taxon>Pezizomycotina</taxon>
        <taxon>Sordariomycetes</taxon>
        <taxon>Hypocreomycetidae</taxon>
        <taxon>Hypocreales</taxon>
        <taxon>Nectriaceae</taxon>
        <taxon>Fusarium</taxon>
        <taxon>Fusarium incarnatum-equiseti species complex</taxon>
    </lineage>
</organism>
<feature type="region of interest" description="Disordered" evidence="2">
    <location>
        <begin position="429"/>
        <end position="466"/>
    </location>
</feature>
<accession>A0A366RXE4</accession>
<dbReference type="PANTHER" id="PTHR43591">
    <property type="entry name" value="METHYLTRANSFERASE"/>
    <property type="match status" value="1"/>
</dbReference>
<dbReference type="GeneID" id="41994187"/>
<feature type="compositionally biased region" description="Polar residues" evidence="2">
    <location>
        <begin position="22"/>
        <end position="32"/>
    </location>
</feature>
<dbReference type="PANTHER" id="PTHR43591:SF24">
    <property type="entry name" value="2-METHOXY-6-POLYPRENYL-1,4-BENZOQUINOL METHYLASE, MITOCHONDRIAL"/>
    <property type="match status" value="1"/>
</dbReference>
<evidence type="ECO:0000256" key="2">
    <source>
        <dbReference type="SAM" id="MobiDB-lite"/>
    </source>
</evidence>
<dbReference type="AlphaFoldDB" id="A0A366RXE4"/>
<dbReference type="InterPro" id="IPR029063">
    <property type="entry name" value="SAM-dependent_MTases_sf"/>
</dbReference>
<dbReference type="Pfam" id="PF13489">
    <property type="entry name" value="Methyltransf_23"/>
    <property type="match status" value="1"/>
</dbReference>
<reference evidence="3 4" key="1">
    <citation type="submission" date="2018-06" db="EMBL/GenBank/DDBJ databases">
        <title>Fusarium incarnatum-equiseti species complex species 28.</title>
        <authorList>
            <person name="Gardiner D.M."/>
        </authorList>
    </citation>
    <scope>NUCLEOTIDE SEQUENCE [LARGE SCALE GENOMIC DNA]</scope>
    <source>
        <strain evidence="3 4">FIESC_28</strain>
    </source>
</reference>
<evidence type="ECO:0000313" key="4">
    <source>
        <dbReference type="Proteomes" id="UP000253153"/>
    </source>
</evidence>
<gene>
    <name evidence="3" type="ORF">FIESC28_04744</name>
</gene>
<dbReference type="SUPFAM" id="SSF53335">
    <property type="entry name" value="S-adenosyl-L-methionine-dependent methyltransferases"/>
    <property type="match status" value="1"/>
</dbReference>
<feature type="region of interest" description="Disordered" evidence="2">
    <location>
        <begin position="1"/>
        <end position="79"/>
    </location>
</feature>
<dbReference type="GO" id="GO:0008168">
    <property type="term" value="F:methyltransferase activity"/>
    <property type="evidence" value="ECO:0007669"/>
    <property type="project" value="TreeGrafter"/>
</dbReference>
<dbReference type="OrthoDB" id="2013972at2759"/>
<dbReference type="Proteomes" id="UP000253153">
    <property type="component" value="Unassembled WGS sequence"/>
</dbReference>
<evidence type="ECO:0008006" key="5">
    <source>
        <dbReference type="Google" id="ProtNLM"/>
    </source>
</evidence>
<comment type="caution">
    <text evidence="3">The sequence shown here is derived from an EMBL/GenBank/DDBJ whole genome shotgun (WGS) entry which is preliminary data.</text>
</comment>
<keyword evidence="4" id="KW-1185">Reference proteome</keyword>
<sequence length="466" mass="51318">MADTADNGRDSSSMRSAGAGSTGATRPATLTASSSSNISNYASSVSSDNQSLNQSHNNLSGSTGAPGTPVSRRSGGWDRQTLSPAAAARVRLDDNEDHAPHQSSNLRPSSELLEDSSDSSDEYISTYKPLKTASRSKRFFQSMVSKFTKSSVRYGYLQNTQQEQDRNVIQHTVIINVFKGQLCLSPITPRPKRVLDVGTAGGIWALEFAQKHPYCSVLGVDIEPIHPQYTKSNCTFKTMDITQDWDFEGGGNFDLIHVRQLGDINDKKRLIQSCFEHLRPGGWVEFTEWIAILNSPDHSLRGTAFRRWNDLLEEGLQNFGTTVKYPEKFKPLLQEAGFEPIIETRNGAPTNACYPGKKLQRIGHLMTQNWLLIIEPLTMPVFTQGLGWTPDQVNALLAEVRREIANTKYHSFMTLITICAQKPWDGIPRSSSSTSATASASASRSESSLPQTSRSGTPLPFLGDIL</sequence>
<dbReference type="EMBL" id="QKXC01000098">
    <property type="protein sequence ID" value="RBR21754.1"/>
    <property type="molecule type" value="Genomic_DNA"/>
</dbReference>
<comment type="similarity">
    <text evidence="1">Belongs to the methyltransferase superfamily. LaeA methyltransferase family.</text>
</comment>
<feature type="region of interest" description="Disordered" evidence="2">
    <location>
        <begin position="94"/>
        <end position="121"/>
    </location>
</feature>
<feature type="compositionally biased region" description="Low complexity" evidence="2">
    <location>
        <begin position="33"/>
        <end position="62"/>
    </location>
</feature>
<protein>
    <recommendedName>
        <fullName evidence="5">Methyltransferase domain-containing protein</fullName>
    </recommendedName>
</protein>
<proteinExistence type="inferred from homology"/>